<organism evidence="1 2">
    <name type="scientific">Massilia genomosp. 1</name>
    <dbReference type="NCBI Taxonomy" id="2609280"/>
    <lineage>
        <taxon>Bacteria</taxon>
        <taxon>Pseudomonadati</taxon>
        <taxon>Pseudomonadota</taxon>
        <taxon>Betaproteobacteria</taxon>
        <taxon>Burkholderiales</taxon>
        <taxon>Oxalobacteraceae</taxon>
        <taxon>Telluria group</taxon>
        <taxon>Massilia</taxon>
    </lineage>
</organism>
<reference evidence="1 2" key="1">
    <citation type="submission" date="2019-10" db="EMBL/GenBank/DDBJ databases">
        <title>Taxonomy of Antarctic Massilia spp.: description of Massilia rubra sp. nov., Massilia aquatica sp. nov., Massilia mucilaginosa sp. nov., Massilia frigida sp. nov. isolated from streams, lakes and regoliths.</title>
        <authorList>
            <person name="Holochova P."/>
            <person name="Sedlacek I."/>
            <person name="Kralova S."/>
            <person name="Maslanova I."/>
            <person name="Busse H.-J."/>
            <person name="Stankova E."/>
            <person name="Vrbovska V."/>
            <person name="Kovarovic V."/>
            <person name="Bartak M."/>
            <person name="Svec P."/>
            <person name="Pantucek R."/>
        </authorList>
    </citation>
    <scope>NUCLEOTIDE SEQUENCE [LARGE SCALE GENOMIC DNA]</scope>
    <source>
        <strain evidence="1 2">CCM 8694</strain>
    </source>
</reference>
<protein>
    <submittedName>
        <fullName evidence="1">Uncharacterized protein</fullName>
    </submittedName>
</protein>
<keyword evidence="2" id="KW-1185">Reference proteome</keyword>
<gene>
    <name evidence="1" type="ORF">F1735_32245</name>
</gene>
<sequence length="162" mass="18361">MGLFYLALLLVWFGILWWVVKGITRCVDKRYKGLIPTTIIAIAYPLPLADEIIGAIQFGILCRNQVIYKDPEMAKRRGTRLIFVAHGEDGVGGKTLPMTSRIKEFVYESDQSLMFKYVVFKAGQGFLARNFQINEGGRPLIFSGTCQPKEISTIFTEYKVIN</sequence>
<name>A0ABX0MY36_9BURK</name>
<comment type="caution">
    <text evidence="1">The sequence shown here is derived from an EMBL/GenBank/DDBJ whole genome shotgun (WGS) entry which is preliminary data.</text>
</comment>
<evidence type="ECO:0000313" key="2">
    <source>
        <dbReference type="Proteomes" id="UP000610594"/>
    </source>
</evidence>
<dbReference type="Proteomes" id="UP000610594">
    <property type="component" value="Unassembled WGS sequence"/>
</dbReference>
<evidence type="ECO:0000313" key="1">
    <source>
        <dbReference type="EMBL" id="NHZ66897.1"/>
    </source>
</evidence>
<proteinExistence type="predicted"/>
<accession>A0ABX0MY36</accession>
<dbReference type="EMBL" id="WHJF01000190">
    <property type="protein sequence ID" value="NHZ66897.1"/>
    <property type="molecule type" value="Genomic_DNA"/>
</dbReference>
<dbReference type="RefSeq" id="WP_167240962.1">
    <property type="nucleotide sequence ID" value="NZ_WHJF01000190.1"/>
</dbReference>